<dbReference type="PANTHER" id="PTHR31344">
    <property type="entry name" value="NUCLEAR PORE COMPLEX PROTEIN NUP205"/>
    <property type="match status" value="1"/>
</dbReference>
<dbReference type="EMBL" id="BLLF01000005">
    <property type="protein sequence ID" value="GFH05664.1"/>
    <property type="molecule type" value="Genomic_DNA"/>
</dbReference>
<feature type="non-terminal residue" evidence="7">
    <location>
        <position position="1"/>
    </location>
</feature>
<comment type="subcellular location">
    <subcellularLocation>
        <location evidence="1">Nucleus</location>
    </subcellularLocation>
</comment>
<dbReference type="Proteomes" id="UP000485058">
    <property type="component" value="Unassembled WGS sequence"/>
</dbReference>
<dbReference type="InterPro" id="IPR021827">
    <property type="entry name" value="Nup186/Nup192/Nup205"/>
</dbReference>
<proteinExistence type="inferred from homology"/>
<organism evidence="7 8">
    <name type="scientific">Haematococcus lacustris</name>
    <name type="common">Green alga</name>
    <name type="synonym">Haematococcus pluvialis</name>
    <dbReference type="NCBI Taxonomy" id="44745"/>
    <lineage>
        <taxon>Eukaryota</taxon>
        <taxon>Viridiplantae</taxon>
        <taxon>Chlorophyta</taxon>
        <taxon>core chlorophytes</taxon>
        <taxon>Chlorophyceae</taxon>
        <taxon>CS clade</taxon>
        <taxon>Chlamydomonadales</taxon>
        <taxon>Haematococcaceae</taxon>
        <taxon>Haematococcus</taxon>
    </lineage>
</organism>
<evidence type="ECO:0000256" key="1">
    <source>
        <dbReference type="ARBA" id="ARBA00004123"/>
    </source>
</evidence>
<dbReference type="AlphaFoldDB" id="A0A699YFB8"/>
<dbReference type="PROSITE" id="PS51126">
    <property type="entry name" value="DILUTE"/>
    <property type="match status" value="1"/>
</dbReference>
<sequence length="702" mass="73352">MVSCNRQIHSAVGEPQLLLTIRARWKKSSATVGYTGDDAVDETGSMSTDTTGSRMTQNLSSFLRFKYTGKGAAAHNEEQDLNGFESSQGRPKDAFSNLPTKSVGMGTIQEAQDEPDSPPPVNGSHHQLLTPSSSPGLEAGGSAAASILAHNTGALAKAAAGVLLAQGSEATAPCPAPGPGGWLASSGAAGVDDGFSAQPSVSGLSTPIPGQHRSASLFAGLSLHSAGSLNFDGMQQELVSCVVTEVVVHLARMTAATSKRRERAVHGAARRLARTLVCLGPQQAPAFANHALRLIASSVECSAGDPSGLAFWWSNLVQLRGLMQSSTLPASAALAGAVVPQALATEQRTFQLLLTIVWNELTAPAVQEGAVKKWFEGLDKVKLFLQAISPMPALQDDSSQCSAAGHMALLRSQLLLQCLRRLDLLLFFNLLATGPGADSLLIDYDPSASLWGAPDKPAPVLLTAYTPFSRGQLTFGSGMSVKMIVTRLQQWADGSGSAGAQDPASAAAMLATTLPPQPGMHSLGSSGSGMATPVLFPLLRAAADLLMMPKEMLMDPSIRRDCGQALSARTVLFILDNFQPDEYAADPISPDILAELREDNLQGGAAVGAVGMPPLTHMSTIYRPPAEDLLTAKVHAGQEPGLEYDCDSEDELVSMASAGLSGLASRYRLLHDLWTRHSAPRPRSLASMSSSASPAIAAFPGI</sequence>
<evidence type="ECO:0000256" key="4">
    <source>
        <dbReference type="ARBA" id="ARBA00023242"/>
    </source>
</evidence>
<name>A0A699YFB8_HAELA</name>
<evidence type="ECO:0000256" key="2">
    <source>
        <dbReference type="ARBA" id="ARBA00005892"/>
    </source>
</evidence>
<keyword evidence="8" id="KW-1185">Reference proteome</keyword>
<evidence type="ECO:0000256" key="3">
    <source>
        <dbReference type="ARBA" id="ARBA00022448"/>
    </source>
</evidence>
<reference evidence="7 8" key="1">
    <citation type="submission" date="2020-02" db="EMBL/GenBank/DDBJ databases">
        <title>Draft genome sequence of Haematococcus lacustris strain NIES-144.</title>
        <authorList>
            <person name="Morimoto D."/>
            <person name="Nakagawa S."/>
            <person name="Yoshida T."/>
            <person name="Sawayama S."/>
        </authorList>
    </citation>
    <scope>NUCLEOTIDE SEQUENCE [LARGE SCALE GENOMIC DNA]</scope>
    <source>
        <strain evidence="7 8">NIES-144</strain>
    </source>
</reference>
<comment type="caution">
    <text evidence="7">The sequence shown here is derived from an EMBL/GenBank/DDBJ whole genome shotgun (WGS) entry which is preliminary data.</text>
</comment>
<dbReference type="PANTHER" id="PTHR31344:SF0">
    <property type="entry name" value="NUCLEAR PORE COMPLEX PROTEIN NUP205"/>
    <property type="match status" value="1"/>
</dbReference>
<gene>
    <name evidence="7" type="ORF">HaLaN_00163</name>
</gene>
<evidence type="ECO:0000313" key="8">
    <source>
        <dbReference type="Proteomes" id="UP000485058"/>
    </source>
</evidence>
<comment type="similarity">
    <text evidence="2">Belongs to the NUP186/NUP192/NUP205 family.</text>
</comment>
<feature type="domain" description="Dilute" evidence="6">
    <location>
        <begin position="289"/>
        <end position="603"/>
    </location>
</feature>
<keyword evidence="4" id="KW-0539">Nucleus</keyword>
<feature type="compositionally biased region" description="Polar residues" evidence="5">
    <location>
        <begin position="124"/>
        <end position="135"/>
    </location>
</feature>
<evidence type="ECO:0000256" key="5">
    <source>
        <dbReference type="SAM" id="MobiDB-lite"/>
    </source>
</evidence>
<protein>
    <recommendedName>
        <fullName evidence="6">Dilute domain-containing protein</fullName>
    </recommendedName>
</protein>
<accession>A0A699YFB8</accession>
<keyword evidence="3" id="KW-0813">Transport</keyword>
<dbReference type="GO" id="GO:0005643">
    <property type="term" value="C:nuclear pore"/>
    <property type="evidence" value="ECO:0007669"/>
    <property type="project" value="InterPro"/>
</dbReference>
<feature type="region of interest" description="Disordered" evidence="5">
    <location>
        <begin position="81"/>
        <end position="139"/>
    </location>
</feature>
<dbReference type="InterPro" id="IPR002710">
    <property type="entry name" value="Dilute_dom"/>
</dbReference>
<feature type="non-terminal residue" evidence="7">
    <location>
        <position position="702"/>
    </location>
</feature>
<evidence type="ECO:0000259" key="6">
    <source>
        <dbReference type="PROSITE" id="PS51126"/>
    </source>
</evidence>
<evidence type="ECO:0000313" key="7">
    <source>
        <dbReference type="EMBL" id="GFH05664.1"/>
    </source>
</evidence>